<proteinExistence type="predicted"/>
<dbReference type="SUPFAM" id="SSF111331">
    <property type="entry name" value="NAD kinase/diacylglycerol kinase-like"/>
    <property type="match status" value="1"/>
</dbReference>
<keyword evidence="2" id="KW-0418">Kinase</keyword>
<dbReference type="InterPro" id="IPR045540">
    <property type="entry name" value="YegS/DAGK_C"/>
</dbReference>
<dbReference type="EMBL" id="QPJL01000011">
    <property type="protein sequence ID" value="RCW82892.1"/>
    <property type="molecule type" value="Genomic_DNA"/>
</dbReference>
<dbReference type="OrthoDB" id="9815110at2"/>
<evidence type="ECO:0000313" key="2">
    <source>
        <dbReference type="EMBL" id="RCW82892.1"/>
    </source>
</evidence>
<protein>
    <submittedName>
        <fullName evidence="2">Diacylglycerol kinase family enzyme</fullName>
    </submittedName>
</protein>
<dbReference type="InterPro" id="IPR001206">
    <property type="entry name" value="Diacylglycerol_kinase_cat_dom"/>
</dbReference>
<dbReference type="InterPro" id="IPR016064">
    <property type="entry name" value="NAD/diacylglycerol_kinase_sf"/>
</dbReference>
<dbReference type="PROSITE" id="PS50146">
    <property type="entry name" value="DAGK"/>
    <property type="match status" value="1"/>
</dbReference>
<reference evidence="2 3" key="1">
    <citation type="submission" date="2018-07" db="EMBL/GenBank/DDBJ databases">
        <title>Genomic Encyclopedia of Type Strains, Phase III (KMG-III): the genomes of soil and plant-associated and newly described type strains.</title>
        <authorList>
            <person name="Whitman W."/>
        </authorList>
    </citation>
    <scope>NUCLEOTIDE SEQUENCE [LARGE SCALE GENOMIC DNA]</scope>
    <source>
        <strain evidence="2 3">CECT 8525</strain>
    </source>
</reference>
<evidence type="ECO:0000313" key="3">
    <source>
        <dbReference type="Proteomes" id="UP000253345"/>
    </source>
</evidence>
<dbReference type="GO" id="GO:0016301">
    <property type="term" value="F:kinase activity"/>
    <property type="evidence" value="ECO:0007669"/>
    <property type="project" value="UniProtKB-KW"/>
</dbReference>
<dbReference type="Pfam" id="PF00781">
    <property type="entry name" value="DAGK_cat"/>
    <property type="match status" value="1"/>
</dbReference>
<comment type="caution">
    <text evidence="2">The sequence shown here is derived from an EMBL/GenBank/DDBJ whole genome shotgun (WGS) entry which is preliminary data.</text>
</comment>
<dbReference type="Proteomes" id="UP000253345">
    <property type="component" value="Unassembled WGS sequence"/>
</dbReference>
<keyword evidence="3" id="KW-1185">Reference proteome</keyword>
<dbReference type="Pfam" id="PF19279">
    <property type="entry name" value="YegS_C"/>
    <property type="match status" value="1"/>
</dbReference>
<dbReference type="Gene3D" id="2.60.200.40">
    <property type="match status" value="1"/>
</dbReference>
<organism evidence="2 3">
    <name type="scientific">Paracoccus lutimaris</name>
    <dbReference type="NCBI Taxonomy" id="1490030"/>
    <lineage>
        <taxon>Bacteria</taxon>
        <taxon>Pseudomonadati</taxon>
        <taxon>Pseudomonadota</taxon>
        <taxon>Alphaproteobacteria</taxon>
        <taxon>Rhodobacterales</taxon>
        <taxon>Paracoccaceae</taxon>
        <taxon>Paracoccus</taxon>
    </lineage>
</organism>
<sequence length="321" mass="34922">MRNSPPQSPDAAVFDLSRARVCVIVNMGSGRKAGGDIAARLQDALQGRAAEVAIRRIEQGADLSDMARQAVAEGFHLVVAAGGDGTQAAVASALAGTDVAMAVIPGGTFNYFARDLGSGETVDEALKIFEAPQLRHVHVGEVNGMIFLNNISFGAYPEILKRRESIYRRWGRSRIAAYWSALAALWNLRHPLHLTVRAEGQEQHFTTALAFVAKSAYQLETFGLEGADRVREGHLALLIARARRPWPLVRAALRLAFGKTARYADFDLICADEMRIDAAPAHEYIAHDGEKSWMDSPFEVRVRHDALKVLVPAAGTGQDKA</sequence>
<accession>A0A368YRN7</accession>
<keyword evidence="2" id="KW-0808">Transferase</keyword>
<dbReference type="Gene3D" id="3.40.50.10330">
    <property type="entry name" value="Probable inorganic polyphosphate/atp-NAD kinase, domain 1"/>
    <property type="match status" value="1"/>
</dbReference>
<dbReference type="AlphaFoldDB" id="A0A368YRN7"/>
<dbReference type="SMART" id="SM00046">
    <property type="entry name" value="DAGKc"/>
    <property type="match status" value="1"/>
</dbReference>
<gene>
    <name evidence="2" type="ORF">DFP89_11198</name>
</gene>
<feature type="domain" description="DAGKc" evidence="1">
    <location>
        <begin position="16"/>
        <end position="146"/>
    </location>
</feature>
<evidence type="ECO:0000259" key="1">
    <source>
        <dbReference type="PROSITE" id="PS50146"/>
    </source>
</evidence>
<name>A0A368YRN7_9RHOB</name>
<dbReference type="InterPro" id="IPR017438">
    <property type="entry name" value="ATP-NAD_kinase_N"/>
</dbReference>
<dbReference type="RefSeq" id="WP_114349567.1">
    <property type="nucleotide sequence ID" value="NZ_QPJL01000011.1"/>
</dbReference>